<evidence type="ECO:0000313" key="2">
    <source>
        <dbReference type="EMBL" id="KKM78211.1"/>
    </source>
</evidence>
<dbReference type="InterPro" id="IPR028098">
    <property type="entry name" value="Glyco_trans_4-like_N"/>
</dbReference>
<gene>
    <name evidence="2" type="ORF">LCGC14_1362300</name>
</gene>
<dbReference type="EMBL" id="LAZR01008526">
    <property type="protein sequence ID" value="KKM78211.1"/>
    <property type="molecule type" value="Genomic_DNA"/>
</dbReference>
<dbReference type="Gene3D" id="3.40.50.2000">
    <property type="entry name" value="Glycogen Phosphorylase B"/>
    <property type="match status" value="2"/>
</dbReference>
<protein>
    <recommendedName>
        <fullName evidence="1">Glycosyltransferase subfamily 4-like N-terminal domain-containing protein</fullName>
    </recommendedName>
</protein>
<name>A0A0F9KTT6_9ZZZZ</name>
<organism evidence="2">
    <name type="scientific">marine sediment metagenome</name>
    <dbReference type="NCBI Taxonomy" id="412755"/>
    <lineage>
        <taxon>unclassified sequences</taxon>
        <taxon>metagenomes</taxon>
        <taxon>ecological metagenomes</taxon>
    </lineage>
</organism>
<dbReference type="SUPFAM" id="SSF53756">
    <property type="entry name" value="UDP-Glycosyltransferase/glycogen phosphorylase"/>
    <property type="match status" value="1"/>
</dbReference>
<dbReference type="Pfam" id="PF13439">
    <property type="entry name" value="Glyco_transf_4"/>
    <property type="match status" value="1"/>
</dbReference>
<sequence>MITKREVYNKGRYNILFISTNFNYFVENNASFNRMYNNLIYFHKHKDFNVTVLQPKREKSFEVPSLKKDIICHYFKEINIINYNLIPFIDLNPFFIIKIYQILKNHSIDLIHIDFVYGINCLRFITKIPISYNAHNVESIYYHEIEKYNPKIPSFLRTIYTKYILNLEKYAVRFVKNVNAISFIDKLKFIKIFKIPDEKVMVNSIGYNKNIYYNPIKKNIARQSLKIEEGKFIVIFQNPLLVYSVVMQLKPESLRGR</sequence>
<dbReference type="AlphaFoldDB" id="A0A0F9KTT6"/>
<feature type="domain" description="Glycosyltransferase subfamily 4-like N-terminal" evidence="1">
    <location>
        <begin position="46"/>
        <end position="202"/>
    </location>
</feature>
<reference evidence="2" key="1">
    <citation type="journal article" date="2015" name="Nature">
        <title>Complex archaea that bridge the gap between prokaryotes and eukaryotes.</title>
        <authorList>
            <person name="Spang A."/>
            <person name="Saw J.H."/>
            <person name="Jorgensen S.L."/>
            <person name="Zaremba-Niedzwiedzka K."/>
            <person name="Martijn J."/>
            <person name="Lind A.E."/>
            <person name="van Eijk R."/>
            <person name="Schleper C."/>
            <person name="Guy L."/>
            <person name="Ettema T.J."/>
        </authorList>
    </citation>
    <scope>NUCLEOTIDE SEQUENCE</scope>
</reference>
<accession>A0A0F9KTT6</accession>
<comment type="caution">
    <text evidence="2">The sequence shown here is derived from an EMBL/GenBank/DDBJ whole genome shotgun (WGS) entry which is preliminary data.</text>
</comment>
<evidence type="ECO:0000259" key="1">
    <source>
        <dbReference type="Pfam" id="PF13439"/>
    </source>
</evidence>
<proteinExistence type="predicted"/>